<dbReference type="Pfam" id="PF00639">
    <property type="entry name" value="Rotamase"/>
    <property type="match status" value="1"/>
</dbReference>
<reference evidence="9" key="1">
    <citation type="submission" date="2018-06" db="EMBL/GenBank/DDBJ databases">
        <authorList>
            <person name="Guldener U."/>
        </authorList>
    </citation>
    <scope>NUCLEOTIDE SEQUENCE [LARGE SCALE GENOMIC DNA]</scope>
    <source>
        <strain evidence="9">UTAD17</strain>
    </source>
</reference>
<dbReference type="EMBL" id="UFAJ01000316">
    <property type="protein sequence ID" value="SSD60284.1"/>
    <property type="molecule type" value="Genomic_DNA"/>
</dbReference>
<keyword evidence="2 4" id="KW-0697">Rotamase</keyword>
<dbReference type="FunFam" id="3.10.50.40:FF:000026">
    <property type="entry name" value="Peptidyl-prolyl cis-trans isomerase"/>
    <property type="match status" value="1"/>
</dbReference>
<evidence type="ECO:0000256" key="3">
    <source>
        <dbReference type="ARBA" id="ARBA00023235"/>
    </source>
</evidence>
<evidence type="ECO:0000256" key="1">
    <source>
        <dbReference type="ARBA" id="ARBA00000971"/>
    </source>
</evidence>
<dbReference type="InterPro" id="IPR000297">
    <property type="entry name" value="PPIase_PpiC"/>
</dbReference>
<dbReference type="Pfam" id="PF00397">
    <property type="entry name" value="WW"/>
    <property type="match status" value="1"/>
</dbReference>
<dbReference type="PROSITE" id="PS50198">
    <property type="entry name" value="PPIC_PPIASE_2"/>
    <property type="match status" value="1"/>
</dbReference>
<dbReference type="SMART" id="SM00456">
    <property type="entry name" value="WW"/>
    <property type="match status" value="1"/>
</dbReference>
<dbReference type="PROSITE" id="PS50020">
    <property type="entry name" value="WW_DOMAIN_2"/>
    <property type="match status" value="1"/>
</dbReference>
<dbReference type="Proteomes" id="UP000262825">
    <property type="component" value="Unassembled WGS sequence"/>
</dbReference>
<evidence type="ECO:0000259" key="7">
    <source>
        <dbReference type="PROSITE" id="PS50198"/>
    </source>
</evidence>
<comment type="catalytic activity">
    <reaction evidence="1 5">
        <text>[protein]-peptidylproline (omega=180) = [protein]-peptidylproline (omega=0)</text>
        <dbReference type="Rhea" id="RHEA:16237"/>
        <dbReference type="Rhea" id="RHEA-COMP:10747"/>
        <dbReference type="Rhea" id="RHEA-COMP:10748"/>
        <dbReference type="ChEBI" id="CHEBI:83833"/>
        <dbReference type="ChEBI" id="CHEBI:83834"/>
        <dbReference type="EC" id="5.2.1.8"/>
    </reaction>
</comment>
<dbReference type="CDD" id="cd00201">
    <property type="entry name" value="WW"/>
    <property type="match status" value="1"/>
</dbReference>
<dbReference type="AlphaFoldDB" id="A0A376B726"/>
<evidence type="ECO:0000313" key="9">
    <source>
        <dbReference type="Proteomes" id="UP000262825"/>
    </source>
</evidence>
<proteinExistence type="predicted"/>
<dbReference type="Gene3D" id="3.10.50.40">
    <property type="match status" value="1"/>
</dbReference>
<feature type="domain" description="PpiC" evidence="7">
    <location>
        <begin position="54"/>
        <end position="165"/>
    </location>
</feature>
<evidence type="ECO:0000256" key="2">
    <source>
        <dbReference type="ARBA" id="ARBA00023110"/>
    </source>
</evidence>
<dbReference type="GO" id="GO:0005829">
    <property type="term" value="C:cytosol"/>
    <property type="evidence" value="ECO:0007669"/>
    <property type="project" value="TreeGrafter"/>
</dbReference>
<evidence type="ECO:0000259" key="6">
    <source>
        <dbReference type="PROSITE" id="PS50020"/>
    </source>
</evidence>
<dbReference type="InterPro" id="IPR001202">
    <property type="entry name" value="WW_dom"/>
</dbReference>
<feature type="domain" description="WW" evidence="6">
    <location>
        <begin position="6"/>
        <end position="40"/>
    </location>
</feature>
<keyword evidence="9" id="KW-1185">Reference proteome</keyword>
<gene>
    <name evidence="8" type="ORF">SCODWIG_02045</name>
</gene>
<dbReference type="GO" id="GO:0003755">
    <property type="term" value="F:peptidyl-prolyl cis-trans isomerase activity"/>
    <property type="evidence" value="ECO:0007669"/>
    <property type="project" value="UniProtKB-UniRule"/>
</dbReference>
<evidence type="ECO:0000256" key="5">
    <source>
        <dbReference type="RuleBase" id="RU363014"/>
    </source>
</evidence>
<dbReference type="PANTHER" id="PTHR10657">
    <property type="entry name" value="PEPTIDYL-PROLYL CIS-TRANS ISOMERASE"/>
    <property type="match status" value="1"/>
</dbReference>
<dbReference type="OrthoDB" id="2530521at2759"/>
<keyword evidence="3 4" id="KW-0413">Isomerase</keyword>
<name>A0A376B726_9ASCO</name>
<organism evidence="8 9">
    <name type="scientific">Saccharomycodes ludwigii</name>
    <dbReference type="NCBI Taxonomy" id="36035"/>
    <lineage>
        <taxon>Eukaryota</taxon>
        <taxon>Fungi</taxon>
        <taxon>Dikarya</taxon>
        <taxon>Ascomycota</taxon>
        <taxon>Saccharomycotina</taxon>
        <taxon>Saccharomycetes</taxon>
        <taxon>Saccharomycodales</taxon>
        <taxon>Saccharomycodaceae</taxon>
        <taxon>Saccharomycodes</taxon>
    </lineage>
</organism>
<dbReference type="InterPro" id="IPR036020">
    <property type="entry name" value="WW_dom_sf"/>
</dbReference>
<dbReference type="GO" id="GO:0005634">
    <property type="term" value="C:nucleus"/>
    <property type="evidence" value="ECO:0007669"/>
    <property type="project" value="TreeGrafter"/>
</dbReference>
<dbReference type="EC" id="5.2.1.8" evidence="5"/>
<evidence type="ECO:0000256" key="4">
    <source>
        <dbReference type="PROSITE-ProRule" id="PRU00278"/>
    </source>
</evidence>
<dbReference type="InterPro" id="IPR051370">
    <property type="entry name" value="PPIase_Pin1"/>
</dbReference>
<accession>A0A376B726</accession>
<sequence length="165" mass="19031">MSDIASGLPSPWIVKYSKTKKREYYFNPETKESHWEPPSGTDYVRLKDYLREHPVRIRCLHILIKHRDSRRPSSHHNPHITITKAEAAKELERYRDAIFNKGASFEEIARERSDCNSYKRGGDLGFFGRGEMQPDFEKAAFALKVGEISGIVDTESGLHLIKRIA</sequence>
<dbReference type="SUPFAM" id="SSF54534">
    <property type="entry name" value="FKBP-like"/>
    <property type="match status" value="1"/>
</dbReference>
<protein>
    <recommendedName>
        <fullName evidence="5">Peptidyl-prolyl cis-trans isomerase</fullName>
        <ecNumber evidence="5">5.2.1.8</ecNumber>
    </recommendedName>
</protein>
<dbReference type="VEuPathDB" id="FungiDB:SCODWIG_02045"/>
<evidence type="ECO:0000313" key="8">
    <source>
        <dbReference type="EMBL" id="SSD60284.1"/>
    </source>
</evidence>
<dbReference type="InterPro" id="IPR046357">
    <property type="entry name" value="PPIase_dom_sf"/>
</dbReference>
<dbReference type="SUPFAM" id="SSF51045">
    <property type="entry name" value="WW domain"/>
    <property type="match status" value="1"/>
</dbReference>
<dbReference type="Gene3D" id="2.20.70.10">
    <property type="match status" value="1"/>
</dbReference>
<dbReference type="PANTHER" id="PTHR10657:SF4">
    <property type="entry name" value="PEPTIDYL-PROLYL CIS-TRANS ISOMERASE-RELATED"/>
    <property type="match status" value="1"/>
</dbReference>
<dbReference type="GO" id="GO:0060261">
    <property type="term" value="P:positive regulation of transcription initiation by RNA polymerase II"/>
    <property type="evidence" value="ECO:0007669"/>
    <property type="project" value="UniProtKB-ARBA"/>
</dbReference>